<dbReference type="Proteomes" id="UP000606172">
    <property type="component" value="Unassembled WGS sequence"/>
</dbReference>
<name>A0A919RK75_9ACTN</name>
<proteinExistence type="predicted"/>
<feature type="transmembrane region" description="Helical" evidence="2">
    <location>
        <begin position="6"/>
        <end position="26"/>
    </location>
</feature>
<sequence>MVWTDIVAVSTAIAALIVAVWVATYARRQAQAAIDQAAGAQRSADAANDQAASAREQAEIASRQLALSEQVHREQQEPYVMVDIQLNRHVKQVFDLVIENVGPSVARNVKIAFDPPLERVRDLDEVQADPIADIYIFTDGIPQIPPRHRLEFFLDVTHERLNSSLPKVYTVTVDAEGPFGRVETLTHKIDLNIYMGGIGRLGVKSVHQGVQELEKIRGEIRATGRSIASAISGVTEMLHTSENDI</sequence>
<evidence type="ECO:0000313" key="4">
    <source>
        <dbReference type="Proteomes" id="UP000606172"/>
    </source>
</evidence>
<evidence type="ECO:0000313" key="3">
    <source>
        <dbReference type="EMBL" id="GII95361.1"/>
    </source>
</evidence>
<evidence type="ECO:0000256" key="1">
    <source>
        <dbReference type="SAM" id="Coils"/>
    </source>
</evidence>
<accession>A0A919RK75</accession>
<gene>
    <name evidence="3" type="ORF">Ssi02_55920</name>
</gene>
<keyword evidence="4" id="KW-1185">Reference proteome</keyword>
<evidence type="ECO:0000256" key="2">
    <source>
        <dbReference type="SAM" id="Phobius"/>
    </source>
</evidence>
<comment type="caution">
    <text evidence="3">The sequence shown here is derived from an EMBL/GenBank/DDBJ whole genome shotgun (WGS) entry which is preliminary data.</text>
</comment>
<keyword evidence="2" id="KW-1133">Transmembrane helix</keyword>
<reference evidence="3" key="1">
    <citation type="submission" date="2021-01" db="EMBL/GenBank/DDBJ databases">
        <title>Whole genome shotgun sequence of Sinosporangium siamense NBRC 109515.</title>
        <authorList>
            <person name="Komaki H."/>
            <person name="Tamura T."/>
        </authorList>
    </citation>
    <scope>NUCLEOTIDE SEQUENCE</scope>
    <source>
        <strain evidence="3">NBRC 109515</strain>
    </source>
</reference>
<feature type="coiled-coil region" evidence="1">
    <location>
        <begin position="37"/>
        <end position="64"/>
    </location>
</feature>
<keyword evidence="1" id="KW-0175">Coiled coil</keyword>
<protein>
    <submittedName>
        <fullName evidence="3">Uncharacterized protein</fullName>
    </submittedName>
</protein>
<keyword evidence="2" id="KW-0472">Membrane</keyword>
<dbReference type="EMBL" id="BOOW01000035">
    <property type="protein sequence ID" value="GII95361.1"/>
    <property type="molecule type" value="Genomic_DNA"/>
</dbReference>
<organism evidence="3 4">
    <name type="scientific">Sinosporangium siamense</name>
    <dbReference type="NCBI Taxonomy" id="1367973"/>
    <lineage>
        <taxon>Bacteria</taxon>
        <taxon>Bacillati</taxon>
        <taxon>Actinomycetota</taxon>
        <taxon>Actinomycetes</taxon>
        <taxon>Streptosporangiales</taxon>
        <taxon>Streptosporangiaceae</taxon>
        <taxon>Sinosporangium</taxon>
    </lineage>
</organism>
<dbReference type="AlphaFoldDB" id="A0A919RK75"/>
<dbReference type="RefSeq" id="WP_204030422.1">
    <property type="nucleotide sequence ID" value="NZ_BOOW01000035.1"/>
</dbReference>
<keyword evidence="2" id="KW-0812">Transmembrane</keyword>